<proteinExistence type="predicted"/>
<sequence>MTERRRPRCRTLLALLLGTLLGASLPAAAWAKERLFWLLRDLPPLTIFEGTGKGQGVVDQLLPMLIEKMPEYDHSIIRVNRARGNQMLQEGRFTCDPTLLWTPERAKFVHFSQPSLGVLSSGLVIRQQDQALLKPYLNDQQVDLRRLLEGTSLKLGVVAERSYSPPVDALLKVLPATTLSRHFGNDAVTNLLQMQQRERLQLLLGYWPEVRYLVQQQGWNIEDYSFYPIEGVERYQFIHVGCADTPLGREAVSHINQLLKTLRRDTLPHLYAQWLDPALREHYLQDSQQFFSDLP</sequence>
<dbReference type="EMBL" id="JBIUGF010000007">
    <property type="protein sequence ID" value="MFJ1337271.1"/>
    <property type="molecule type" value="Genomic_DNA"/>
</dbReference>
<organism evidence="1 2">
    <name type="scientific">Pseudomonas caricapapayae</name>
    <dbReference type="NCBI Taxonomy" id="46678"/>
    <lineage>
        <taxon>Bacteria</taxon>
        <taxon>Pseudomonadati</taxon>
        <taxon>Pseudomonadota</taxon>
        <taxon>Gammaproteobacteria</taxon>
        <taxon>Pseudomonadales</taxon>
        <taxon>Pseudomonadaceae</taxon>
        <taxon>Pseudomonas</taxon>
    </lineage>
</organism>
<accession>A0ACC7LQD2</accession>
<evidence type="ECO:0000313" key="1">
    <source>
        <dbReference type="EMBL" id="MFJ1337271.1"/>
    </source>
</evidence>
<comment type="caution">
    <text evidence="1">The sequence shown here is derived from an EMBL/GenBank/DDBJ whole genome shotgun (WGS) entry which is preliminary data.</text>
</comment>
<evidence type="ECO:0000313" key="2">
    <source>
        <dbReference type="Proteomes" id="UP001615411"/>
    </source>
</evidence>
<name>A0ACC7LQD2_9PSED</name>
<keyword evidence="2" id="KW-1185">Reference proteome</keyword>
<gene>
    <name evidence="1" type="ORF">ACIKP7_03920</name>
</gene>
<protein>
    <submittedName>
        <fullName evidence="1">TIGR02285 family protein</fullName>
    </submittedName>
</protein>
<reference evidence="1" key="1">
    <citation type="submission" date="2024-10" db="EMBL/GenBank/DDBJ databases">
        <title>Aeromonas and Pseudomonas from the Cagarras Archipelago, Rio de Janeiro, Brazil.</title>
        <authorList>
            <person name="Canellas A.L.B."/>
            <person name="Laport M.S."/>
        </authorList>
    </citation>
    <scope>NUCLEOTIDE SEQUENCE</scope>
    <source>
        <strain evidence="1">ACP-7</strain>
    </source>
</reference>
<dbReference type="Proteomes" id="UP001615411">
    <property type="component" value="Unassembled WGS sequence"/>
</dbReference>